<feature type="region of interest" description="Disordered" evidence="1">
    <location>
        <begin position="1"/>
        <end position="22"/>
    </location>
</feature>
<evidence type="ECO:0000313" key="3">
    <source>
        <dbReference type="Proteomes" id="UP000442707"/>
    </source>
</evidence>
<name>A0A6H9V5N1_9ACTN</name>
<feature type="compositionally biased region" description="Basic residues" evidence="1">
    <location>
        <begin position="46"/>
        <end position="57"/>
    </location>
</feature>
<keyword evidence="3" id="KW-1185">Reference proteome</keyword>
<evidence type="ECO:0000313" key="2">
    <source>
        <dbReference type="EMBL" id="KAB1150719.1"/>
    </source>
</evidence>
<reference evidence="2 3" key="1">
    <citation type="submission" date="2019-09" db="EMBL/GenBank/DDBJ databases">
        <title>Screening of Novel Bioactive Compounds from Soil-Associated.</title>
        <authorList>
            <person name="Zhao S."/>
        </authorList>
    </citation>
    <scope>NUCLEOTIDE SEQUENCE [LARGE SCALE GENOMIC DNA]</scope>
    <source>
        <strain evidence="2 3">HIT-DPA4</strain>
    </source>
</reference>
<feature type="region of interest" description="Disordered" evidence="1">
    <location>
        <begin position="37"/>
        <end position="57"/>
    </location>
</feature>
<proteinExistence type="predicted"/>
<dbReference type="EMBL" id="VZRB01000001">
    <property type="protein sequence ID" value="KAB1150719.1"/>
    <property type="molecule type" value="Genomic_DNA"/>
</dbReference>
<accession>A0A6H9V5N1</accession>
<dbReference type="AlphaFoldDB" id="A0A6H9V5N1"/>
<gene>
    <name evidence="2" type="ORF">F7R91_01700</name>
</gene>
<dbReference type="Proteomes" id="UP000442707">
    <property type="component" value="Unassembled WGS sequence"/>
</dbReference>
<dbReference type="InterPro" id="IPR009057">
    <property type="entry name" value="Homeodomain-like_sf"/>
</dbReference>
<dbReference type="Gene3D" id="1.10.10.60">
    <property type="entry name" value="Homeodomain-like"/>
    <property type="match status" value="2"/>
</dbReference>
<dbReference type="Pfam" id="PF13384">
    <property type="entry name" value="HTH_23"/>
    <property type="match status" value="1"/>
</dbReference>
<protein>
    <submittedName>
        <fullName evidence="2">Uncharacterized protein</fullName>
    </submittedName>
</protein>
<comment type="caution">
    <text evidence="2">The sequence shown here is derived from an EMBL/GenBank/DDBJ whole genome shotgun (WGS) entry which is preliminary data.</text>
</comment>
<dbReference type="SUPFAM" id="SSF46689">
    <property type="entry name" value="Homeodomain-like"/>
    <property type="match status" value="1"/>
</dbReference>
<dbReference type="RefSeq" id="WP_150943632.1">
    <property type="nucleotide sequence ID" value="NZ_VZRB01000001.1"/>
</dbReference>
<organism evidence="2 3">
    <name type="scientific">Streptomyces luteolifulvus</name>
    <dbReference type="NCBI Taxonomy" id="2615112"/>
    <lineage>
        <taxon>Bacteria</taxon>
        <taxon>Bacillati</taxon>
        <taxon>Actinomycetota</taxon>
        <taxon>Actinomycetes</taxon>
        <taxon>Kitasatosporales</taxon>
        <taxon>Streptomycetaceae</taxon>
        <taxon>Streptomyces</taxon>
    </lineage>
</organism>
<evidence type="ECO:0000256" key="1">
    <source>
        <dbReference type="SAM" id="MobiDB-lite"/>
    </source>
</evidence>
<sequence length="158" mass="17961">MKKAGPPAADRPFPVGDGGPHWNTKAQLQYLRHVLGTMPGPEVPPVKRKPKPTRRAVKRLKPAQVEELVEAYKAGATTYQLADRFGIKRQTVSDILKRNGVTPRWRRLTEANVDEAERLYATGLSTARVADRLKVDPETVRLRLRKRGVQMRDPHERR</sequence>